<evidence type="ECO:0000313" key="6">
    <source>
        <dbReference type="Proteomes" id="UP000307087"/>
    </source>
</evidence>
<dbReference type="AlphaFoldDB" id="A0A4S8MZ83"/>
<protein>
    <recommendedName>
        <fullName evidence="2">3-hydroxyisobutyryl-CoA hydrolase</fullName>
        <ecNumber evidence="2">3.1.2.4</ecNumber>
    </recommendedName>
</protein>
<reference evidence="5 6" key="1">
    <citation type="journal article" date="2009" name="Int. J. Syst. Evol. Microbiol.">
        <title>Nocardioides caeni sp. nov., isolated from wastewater.</title>
        <authorList>
            <person name="Yoon J.H."/>
            <person name="Kang S.J."/>
            <person name="Park S."/>
            <person name="Kim W."/>
            <person name="Oh T.K."/>
        </authorList>
    </citation>
    <scope>NUCLEOTIDE SEQUENCE [LARGE SCALE GENOMIC DNA]</scope>
    <source>
        <strain evidence="5 6">DSM 23134</strain>
    </source>
</reference>
<gene>
    <name evidence="5" type="ORF">E9934_19145</name>
</gene>
<evidence type="ECO:0000256" key="1">
    <source>
        <dbReference type="ARBA" id="ARBA00001709"/>
    </source>
</evidence>
<organism evidence="5 6">
    <name type="scientific">Nocardioides caeni</name>
    <dbReference type="NCBI Taxonomy" id="574700"/>
    <lineage>
        <taxon>Bacteria</taxon>
        <taxon>Bacillati</taxon>
        <taxon>Actinomycetota</taxon>
        <taxon>Actinomycetes</taxon>
        <taxon>Propionibacteriales</taxon>
        <taxon>Nocardioidaceae</taxon>
        <taxon>Nocardioides</taxon>
    </lineage>
</organism>
<dbReference type="Proteomes" id="UP000307087">
    <property type="component" value="Unassembled WGS sequence"/>
</dbReference>
<dbReference type="SUPFAM" id="SSF52096">
    <property type="entry name" value="ClpP/crotonase"/>
    <property type="match status" value="1"/>
</dbReference>
<accession>A0A4S8MZ83</accession>
<comment type="caution">
    <text evidence="5">The sequence shown here is derived from an EMBL/GenBank/DDBJ whole genome shotgun (WGS) entry which is preliminary data.</text>
</comment>
<dbReference type="GO" id="GO:0005829">
    <property type="term" value="C:cytosol"/>
    <property type="evidence" value="ECO:0007669"/>
    <property type="project" value="TreeGrafter"/>
</dbReference>
<dbReference type="InterPro" id="IPR045004">
    <property type="entry name" value="ECH_dom"/>
</dbReference>
<dbReference type="GO" id="GO:0006574">
    <property type="term" value="P:L-valine catabolic process"/>
    <property type="evidence" value="ECO:0007669"/>
    <property type="project" value="TreeGrafter"/>
</dbReference>
<dbReference type="Gene3D" id="3.90.226.10">
    <property type="entry name" value="2-enoyl-CoA Hydratase, Chain A, domain 1"/>
    <property type="match status" value="1"/>
</dbReference>
<dbReference type="InterPro" id="IPR029045">
    <property type="entry name" value="ClpP/crotonase-like_dom_sf"/>
</dbReference>
<evidence type="ECO:0000256" key="2">
    <source>
        <dbReference type="ARBA" id="ARBA00011915"/>
    </source>
</evidence>
<evidence type="ECO:0000259" key="4">
    <source>
        <dbReference type="Pfam" id="PF16113"/>
    </source>
</evidence>
<proteinExistence type="predicted"/>
<dbReference type="PANTHER" id="PTHR43176:SF3">
    <property type="entry name" value="3-HYDROXYISOBUTYRYL-COA HYDROLASE, MITOCHONDRIAL"/>
    <property type="match status" value="1"/>
</dbReference>
<dbReference type="PANTHER" id="PTHR43176">
    <property type="entry name" value="3-HYDROXYISOBUTYRYL-COA HYDROLASE-RELATED"/>
    <property type="match status" value="1"/>
</dbReference>
<evidence type="ECO:0000256" key="3">
    <source>
        <dbReference type="ARBA" id="ARBA00022801"/>
    </source>
</evidence>
<evidence type="ECO:0000313" key="5">
    <source>
        <dbReference type="EMBL" id="THV08780.1"/>
    </source>
</evidence>
<dbReference type="Pfam" id="PF16113">
    <property type="entry name" value="ECH_2"/>
    <property type="match status" value="1"/>
</dbReference>
<dbReference type="GO" id="GO:0016853">
    <property type="term" value="F:isomerase activity"/>
    <property type="evidence" value="ECO:0007669"/>
    <property type="project" value="UniProtKB-KW"/>
</dbReference>
<dbReference type="OrthoDB" id="9790967at2"/>
<sequence length="364" mass="38496">MSSRDNRCVTTPSSAEPPVLLRREGHAAYVVLNRPRAINALTHEMVGLITDALHDLAADDTVRTVVLLGAGERGLCAGGDVVAMTEDAKVGGTAAAEFWADEYRLNALIADYPKPYVAIMDGIVLGGGIGLSAHAGQRVVTERSSIGMPETGIGFLPDVGGTWLLSRAPGETGTHLGLTGGSVGAGDAIATGFADHYLPSALIPDLLKALAVRDADEVLAELEEPAPASPLLEARTWLDEAYAGDDVLTILHRLRATGRDDAIRAADTIEAKSPTSVRVTLRALREAAELPDLRAALDLEYRLALRFHAGHDFVEGVRAQLVDKDRSPRWSPATVAEVSDADVASYFAPLGERELGLSSRADQS</sequence>
<keyword evidence="3" id="KW-0378">Hydrolase</keyword>
<keyword evidence="5" id="KW-0413">Isomerase</keyword>
<keyword evidence="6" id="KW-1185">Reference proteome</keyword>
<dbReference type="GO" id="GO:0003860">
    <property type="term" value="F:3-hydroxyisobutyryl-CoA hydrolase activity"/>
    <property type="evidence" value="ECO:0007669"/>
    <property type="project" value="UniProtKB-EC"/>
</dbReference>
<feature type="domain" description="Enoyl-CoA hydratase/isomerase" evidence="4">
    <location>
        <begin position="29"/>
        <end position="347"/>
    </location>
</feature>
<dbReference type="EMBL" id="STGW01000027">
    <property type="protein sequence ID" value="THV08780.1"/>
    <property type="molecule type" value="Genomic_DNA"/>
</dbReference>
<dbReference type="EC" id="3.1.2.4" evidence="2"/>
<comment type="catalytic activity">
    <reaction evidence="1">
        <text>3-hydroxy-2-methylpropanoyl-CoA + H2O = 3-hydroxy-2-methylpropanoate + CoA + H(+)</text>
        <dbReference type="Rhea" id="RHEA:20888"/>
        <dbReference type="ChEBI" id="CHEBI:11805"/>
        <dbReference type="ChEBI" id="CHEBI:15377"/>
        <dbReference type="ChEBI" id="CHEBI:15378"/>
        <dbReference type="ChEBI" id="CHEBI:57287"/>
        <dbReference type="ChEBI" id="CHEBI:57340"/>
        <dbReference type="EC" id="3.1.2.4"/>
    </reaction>
</comment>
<dbReference type="CDD" id="cd06558">
    <property type="entry name" value="crotonase-like"/>
    <property type="match status" value="1"/>
</dbReference>
<dbReference type="NCBIfam" id="NF004127">
    <property type="entry name" value="PRK05617.1"/>
    <property type="match status" value="1"/>
</dbReference>
<name>A0A4S8MZ83_9ACTN</name>
<dbReference type="InterPro" id="IPR032259">
    <property type="entry name" value="HIBYL-CoA-H"/>
</dbReference>